<keyword evidence="8" id="KW-1185">Reference proteome</keyword>
<dbReference type="Pfam" id="PF00620">
    <property type="entry name" value="RhoGAP"/>
    <property type="match status" value="1"/>
</dbReference>
<evidence type="ECO:0000256" key="1">
    <source>
        <dbReference type="ARBA" id="ARBA00004146"/>
    </source>
</evidence>
<keyword evidence="4" id="KW-0968">Cytoplasmic vesicle</keyword>
<comment type="subcellular location">
    <subcellularLocation>
        <location evidence="2">Cytoplasmic vesicle</location>
        <location evidence="2">Phagosome membrane</location>
    </subcellularLocation>
    <subcellularLocation>
        <location evidence="1">Early endosome membrane</location>
    </subcellularLocation>
</comment>
<dbReference type="InterPro" id="IPR013783">
    <property type="entry name" value="Ig-like_fold"/>
</dbReference>
<evidence type="ECO:0000313" key="8">
    <source>
        <dbReference type="Proteomes" id="UP001143981"/>
    </source>
</evidence>
<dbReference type="AlphaFoldDB" id="A0A9W7Y9T1"/>
<dbReference type="InterPro" id="IPR036691">
    <property type="entry name" value="Endo/exonu/phosph_ase_sf"/>
</dbReference>
<dbReference type="GO" id="GO:0046856">
    <property type="term" value="P:phosphatidylinositol dephosphorylation"/>
    <property type="evidence" value="ECO:0007669"/>
    <property type="project" value="InterPro"/>
</dbReference>
<feature type="domain" description="Rho-GAP" evidence="6">
    <location>
        <begin position="661"/>
        <end position="885"/>
    </location>
</feature>
<dbReference type="GO" id="GO:0004439">
    <property type="term" value="F:phosphatidylinositol-4,5-bisphosphate 5-phosphatase activity"/>
    <property type="evidence" value="ECO:0007669"/>
    <property type="project" value="TreeGrafter"/>
</dbReference>
<dbReference type="EMBL" id="JANBOI010001164">
    <property type="protein sequence ID" value="KAJ1727258.1"/>
    <property type="molecule type" value="Genomic_DNA"/>
</dbReference>
<dbReference type="SUPFAM" id="SSF56219">
    <property type="entry name" value="DNase I-like"/>
    <property type="match status" value="1"/>
</dbReference>
<dbReference type="Proteomes" id="UP001143981">
    <property type="component" value="Unassembled WGS sequence"/>
</dbReference>
<name>A0A9W7Y9T1_9FUNG</name>
<dbReference type="PROSITE" id="PS50238">
    <property type="entry name" value="RHOGAP"/>
    <property type="match status" value="1"/>
</dbReference>
<dbReference type="Gene3D" id="1.10.555.10">
    <property type="entry name" value="Rho GTPase activation protein"/>
    <property type="match status" value="1"/>
</dbReference>
<dbReference type="PANTHER" id="PTHR11200">
    <property type="entry name" value="INOSITOL 5-PHOSPHATASE"/>
    <property type="match status" value="1"/>
</dbReference>
<feature type="compositionally biased region" description="Basic and acidic residues" evidence="5">
    <location>
        <begin position="706"/>
        <end position="716"/>
    </location>
</feature>
<dbReference type="Gene3D" id="3.60.10.10">
    <property type="entry name" value="Endonuclease/exonuclease/phosphatase"/>
    <property type="match status" value="1"/>
</dbReference>
<dbReference type="InterPro" id="IPR008936">
    <property type="entry name" value="Rho_GTPase_activation_prot"/>
</dbReference>
<dbReference type="SUPFAM" id="SSF48350">
    <property type="entry name" value="GTPase activation domain, GAP"/>
    <property type="match status" value="1"/>
</dbReference>
<sequence length="885" mass="95909">MAGDGLDLSAMAQPPPSLGADVGSALFSPKVADAEQQQRVSSLTKEAWILASLKKRRSEFLSQHGIRVFVGTWNVNGRGPADSEELAQWHGLCAQEDHSDGQTVGNSVPEVVVLGFQELDVRAEAFVYNNAAKDMEWTEAIEKSMGASGERLVKIASKQLIGMFIMVYVRKDVEQHVSGVQMTSIGCGIMGMVGNKGAVAVRMAYMDTPLCFVCAHLAHDVAAVDKRNAQFHDLCKRMLFAADEAHAANPLMPHDVAGKYGGGAARDQMLTMYDHSYVVWLGDLNYRLAIDTGDMADVLARGEHTALLGLDQLRLAQLHKQAFAGFAEGEIVFQPTYKFAVGTSDYDERRRPAWCDRVLWWTRPGCEDGVRCSSYTSVASVCMSDHKPVRAMLDVDVWTVDIECRRAVYLEVLRELDRFENECIPTATLESTVVDFGEVHFGQLERRRLRLANSGQVPLEYIFVSTPSRPGATAAWLRIVPDGGMLLPEQSVELELTVLVDRRTSATLSTLSEDLYDILVLHLRRGRDYFIQVQGAYQPSVFGMSLDVLVHCKRAVRGMSNADFEECITSGRFSVPKCIWSLTDFLARYGIDRGYSLFRFPGDRALERQIREWLDTDSPLDPAAILQWPGEPEGRTVGTTSVRAAFGPGAAAGADLASSRVSLTDQTLVPSTAQSAWSAIDTHHAPSTVEALERLSLSVWDGAERAARRGDEERLPSPDLSSGAASAADSASDGTHEATGMPSPAARRDSSAADGRAVGVPIGNATVEAPHDTGVDAVASCLVELLRALPEPLVPTELYALCVEAGGISRAAVLEALETIPPGNLNVLVYLLAFLREAVERGAAAPQRVAAVLAPALLRPPADQAATNADGQGAEAFLLFLLQSR</sequence>
<evidence type="ECO:0000313" key="7">
    <source>
        <dbReference type="EMBL" id="KAJ1727258.1"/>
    </source>
</evidence>
<dbReference type="SMART" id="SM00128">
    <property type="entry name" value="IPPc"/>
    <property type="match status" value="1"/>
</dbReference>
<organism evidence="7 8">
    <name type="scientific">Coemansia biformis</name>
    <dbReference type="NCBI Taxonomy" id="1286918"/>
    <lineage>
        <taxon>Eukaryota</taxon>
        <taxon>Fungi</taxon>
        <taxon>Fungi incertae sedis</taxon>
        <taxon>Zoopagomycota</taxon>
        <taxon>Kickxellomycotina</taxon>
        <taxon>Kickxellomycetes</taxon>
        <taxon>Kickxellales</taxon>
        <taxon>Kickxellaceae</taxon>
        <taxon>Coemansia</taxon>
    </lineage>
</organism>
<evidence type="ECO:0000256" key="2">
    <source>
        <dbReference type="ARBA" id="ARBA00004580"/>
    </source>
</evidence>
<dbReference type="InterPro" id="IPR000198">
    <property type="entry name" value="RhoGAP_dom"/>
</dbReference>
<accession>A0A9W7Y9T1</accession>
<protein>
    <recommendedName>
        <fullName evidence="6">Rho-GAP domain-containing protein</fullName>
    </recommendedName>
</protein>
<reference evidence="7" key="1">
    <citation type="submission" date="2022-07" db="EMBL/GenBank/DDBJ databases">
        <title>Phylogenomic reconstructions and comparative analyses of Kickxellomycotina fungi.</title>
        <authorList>
            <person name="Reynolds N.K."/>
            <person name="Stajich J.E."/>
            <person name="Barry K."/>
            <person name="Grigoriev I.V."/>
            <person name="Crous P."/>
            <person name="Smith M.E."/>
        </authorList>
    </citation>
    <scope>NUCLEOTIDE SEQUENCE</scope>
    <source>
        <strain evidence="7">BCRC 34381</strain>
    </source>
</reference>
<dbReference type="Pfam" id="PF21310">
    <property type="entry name" value="OCRL-like_ASH"/>
    <property type="match status" value="1"/>
</dbReference>
<gene>
    <name evidence="7" type="ORF">LPJ61_004672</name>
</gene>
<evidence type="ECO:0000256" key="4">
    <source>
        <dbReference type="ARBA" id="ARBA00023329"/>
    </source>
</evidence>
<evidence type="ECO:0000259" key="6">
    <source>
        <dbReference type="PROSITE" id="PS50238"/>
    </source>
</evidence>
<dbReference type="OrthoDB" id="7862313at2759"/>
<dbReference type="PANTHER" id="PTHR11200:SF300">
    <property type="entry name" value="TYPE II INOSITOL 1,4,5-TRISPHOSPHATE 5-PHOSPHATASE"/>
    <property type="match status" value="1"/>
</dbReference>
<dbReference type="InterPro" id="IPR046985">
    <property type="entry name" value="IP5"/>
</dbReference>
<dbReference type="GO" id="GO:0007165">
    <property type="term" value="P:signal transduction"/>
    <property type="evidence" value="ECO:0007669"/>
    <property type="project" value="InterPro"/>
</dbReference>
<dbReference type="Gene3D" id="2.60.40.10">
    <property type="entry name" value="Immunoglobulins"/>
    <property type="match status" value="1"/>
</dbReference>
<dbReference type="InterPro" id="IPR048869">
    <property type="entry name" value="OCRL-1_2_ASH"/>
</dbReference>
<proteinExistence type="predicted"/>
<dbReference type="GO" id="GO:0031901">
    <property type="term" value="C:early endosome membrane"/>
    <property type="evidence" value="ECO:0007669"/>
    <property type="project" value="UniProtKB-SubCell"/>
</dbReference>
<dbReference type="Pfam" id="PF22669">
    <property type="entry name" value="Exo_endo_phos2"/>
    <property type="match status" value="1"/>
</dbReference>
<dbReference type="InterPro" id="IPR000300">
    <property type="entry name" value="IPPc"/>
</dbReference>
<evidence type="ECO:0000256" key="5">
    <source>
        <dbReference type="SAM" id="MobiDB-lite"/>
    </source>
</evidence>
<dbReference type="SMART" id="SM00324">
    <property type="entry name" value="RhoGAP"/>
    <property type="match status" value="1"/>
</dbReference>
<feature type="region of interest" description="Disordered" evidence="5">
    <location>
        <begin position="706"/>
        <end position="754"/>
    </location>
</feature>
<evidence type="ECO:0000256" key="3">
    <source>
        <dbReference type="ARBA" id="ARBA00022753"/>
    </source>
</evidence>
<comment type="caution">
    <text evidence="7">The sequence shown here is derived from an EMBL/GenBank/DDBJ whole genome shotgun (WGS) entry which is preliminary data.</text>
</comment>
<keyword evidence="3" id="KW-0967">Endosome</keyword>
<feature type="compositionally biased region" description="Low complexity" evidence="5">
    <location>
        <begin position="717"/>
        <end position="733"/>
    </location>
</feature>